<organism evidence="3">
    <name type="scientific">Culex pipiens</name>
    <name type="common">House mosquito</name>
    <dbReference type="NCBI Taxonomy" id="7175"/>
    <lineage>
        <taxon>Eukaryota</taxon>
        <taxon>Metazoa</taxon>
        <taxon>Ecdysozoa</taxon>
        <taxon>Arthropoda</taxon>
        <taxon>Hexapoda</taxon>
        <taxon>Insecta</taxon>
        <taxon>Pterygota</taxon>
        <taxon>Neoptera</taxon>
        <taxon>Endopterygota</taxon>
        <taxon>Diptera</taxon>
        <taxon>Nematocera</taxon>
        <taxon>Culicoidea</taxon>
        <taxon>Culicidae</taxon>
        <taxon>Culicinae</taxon>
        <taxon>Culicini</taxon>
        <taxon>Culex</taxon>
        <taxon>Culex</taxon>
    </lineage>
</organism>
<keyword evidence="2" id="KW-0812">Transmembrane</keyword>
<name>A0A8D8ERY1_CULPI</name>
<sequence length="161" mass="17632">MSFTVYSLLAPLVKKNHDFLRDTILLLPLNSTAPPHQHPLNPLSRPLASLVLLPETFALFLQLVVFVFVVLFLVILVGVFGLLLGQFRFRRVEQQQLQLQQPRPQPSLEAAASLLEKDVQVEGQGGHHSGKGEQVVELEAESGPEGDILVAIAGSSVRVQA</sequence>
<evidence type="ECO:0000256" key="2">
    <source>
        <dbReference type="SAM" id="Phobius"/>
    </source>
</evidence>
<evidence type="ECO:0000313" key="3">
    <source>
        <dbReference type="EMBL" id="CAG6443998.1"/>
    </source>
</evidence>
<dbReference type="AlphaFoldDB" id="A0A8D8ERY1"/>
<dbReference type="EMBL" id="HBUE01001948">
    <property type="protein sequence ID" value="CAG6443998.1"/>
    <property type="molecule type" value="Transcribed_RNA"/>
</dbReference>
<reference evidence="3" key="1">
    <citation type="submission" date="2021-05" db="EMBL/GenBank/DDBJ databases">
        <authorList>
            <person name="Alioto T."/>
            <person name="Alioto T."/>
            <person name="Gomez Garrido J."/>
        </authorList>
    </citation>
    <scope>NUCLEOTIDE SEQUENCE</scope>
</reference>
<keyword evidence="2" id="KW-1133">Transmembrane helix</keyword>
<feature type="transmembrane region" description="Helical" evidence="2">
    <location>
        <begin position="59"/>
        <end position="84"/>
    </location>
</feature>
<protein>
    <submittedName>
        <fullName evidence="3">(northern house mosquito) hypothetical protein</fullName>
    </submittedName>
</protein>
<keyword evidence="2" id="KW-0472">Membrane</keyword>
<evidence type="ECO:0000256" key="1">
    <source>
        <dbReference type="SAM" id="MobiDB-lite"/>
    </source>
</evidence>
<feature type="region of interest" description="Disordered" evidence="1">
    <location>
        <begin position="122"/>
        <end position="142"/>
    </location>
</feature>
<proteinExistence type="predicted"/>
<accession>A0A8D8ERY1</accession>